<sequence length="45" mass="4892">MKKLIILLLLLLSSCEEKKDGGISKFVGTWVVTEMGTYQVATCSG</sequence>
<dbReference type="PROSITE" id="PS51257">
    <property type="entry name" value="PROKAR_LIPOPROTEIN"/>
    <property type="match status" value="1"/>
</dbReference>
<organism evidence="1">
    <name type="scientific">marine metagenome</name>
    <dbReference type="NCBI Taxonomy" id="408172"/>
    <lineage>
        <taxon>unclassified sequences</taxon>
        <taxon>metagenomes</taxon>
        <taxon>ecological metagenomes</taxon>
    </lineage>
</organism>
<gene>
    <name evidence="1" type="ORF">METZ01_LOCUS372250</name>
</gene>
<dbReference type="EMBL" id="UINC01135322">
    <property type="protein sequence ID" value="SVD19396.1"/>
    <property type="molecule type" value="Genomic_DNA"/>
</dbReference>
<name>A0A382TBH4_9ZZZZ</name>
<evidence type="ECO:0000313" key="1">
    <source>
        <dbReference type="EMBL" id="SVD19396.1"/>
    </source>
</evidence>
<accession>A0A382TBH4</accession>
<protein>
    <submittedName>
        <fullName evidence="1">Uncharacterized protein</fullName>
    </submittedName>
</protein>
<proteinExistence type="predicted"/>
<reference evidence="1" key="1">
    <citation type="submission" date="2018-05" db="EMBL/GenBank/DDBJ databases">
        <authorList>
            <person name="Lanie J.A."/>
            <person name="Ng W.-L."/>
            <person name="Kazmierczak K.M."/>
            <person name="Andrzejewski T.M."/>
            <person name="Davidsen T.M."/>
            <person name="Wayne K.J."/>
            <person name="Tettelin H."/>
            <person name="Glass J.I."/>
            <person name="Rusch D."/>
            <person name="Podicherti R."/>
            <person name="Tsui H.-C.T."/>
            <person name="Winkler M.E."/>
        </authorList>
    </citation>
    <scope>NUCLEOTIDE SEQUENCE</scope>
</reference>
<feature type="non-terminal residue" evidence="1">
    <location>
        <position position="45"/>
    </location>
</feature>
<dbReference type="AlphaFoldDB" id="A0A382TBH4"/>